<accession>A0A225VG38</accession>
<dbReference type="AlphaFoldDB" id="A0A225VG38"/>
<reference evidence="2" key="1">
    <citation type="submission" date="2017-03" db="EMBL/GenBank/DDBJ databases">
        <title>Phytopthora megakarya and P. palmivora, two closely related causual agents of cacao black pod achieved similar genome size and gene model numbers by different mechanisms.</title>
        <authorList>
            <person name="Ali S."/>
            <person name="Shao J."/>
            <person name="Larry D.J."/>
            <person name="Kronmiller B."/>
            <person name="Shen D."/>
            <person name="Strem M.D."/>
            <person name="Melnick R.L."/>
            <person name="Guiltinan M.J."/>
            <person name="Tyler B.M."/>
            <person name="Meinhardt L.W."/>
            <person name="Bailey B.A."/>
        </authorList>
    </citation>
    <scope>NUCLEOTIDE SEQUENCE [LARGE SCALE GENOMIC DNA]</scope>
    <source>
        <strain evidence="2">zdho120</strain>
    </source>
</reference>
<gene>
    <name evidence="1" type="ORF">PHMEG_00024367</name>
</gene>
<dbReference type="Proteomes" id="UP000198211">
    <property type="component" value="Unassembled WGS sequence"/>
</dbReference>
<proteinExistence type="predicted"/>
<name>A0A225VG38_9STRA</name>
<keyword evidence="2" id="KW-1185">Reference proteome</keyword>
<sequence>MHFEIRDTSSVEGTHAQCKRWIKSTRGDLFTAFNKLLPCWVSCANTTREKLSRNETIVPYQLQINAFSACVRILTNWALYETDDIWKEAKLGYK</sequence>
<comment type="caution">
    <text evidence="1">The sequence shown here is derived from an EMBL/GenBank/DDBJ whole genome shotgun (WGS) entry which is preliminary data.</text>
</comment>
<evidence type="ECO:0000313" key="2">
    <source>
        <dbReference type="Proteomes" id="UP000198211"/>
    </source>
</evidence>
<evidence type="ECO:0000313" key="1">
    <source>
        <dbReference type="EMBL" id="OWZ03838.1"/>
    </source>
</evidence>
<dbReference type="STRING" id="4795.A0A225VG38"/>
<protein>
    <submittedName>
        <fullName evidence="1">Uncharacterized protein</fullName>
    </submittedName>
</protein>
<organism evidence="1 2">
    <name type="scientific">Phytophthora megakarya</name>
    <dbReference type="NCBI Taxonomy" id="4795"/>
    <lineage>
        <taxon>Eukaryota</taxon>
        <taxon>Sar</taxon>
        <taxon>Stramenopiles</taxon>
        <taxon>Oomycota</taxon>
        <taxon>Peronosporomycetes</taxon>
        <taxon>Peronosporales</taxon>
        <taxon>Peronosporaceae</taxon>
        <taxon>Phytophthora</taxon>
    </lineage>
</organism>
<dbReference type="EMBL" id="NBNE01005298">
    <property type="protein sequence ID" value="OWZ03838.1"/>
    <property type="molecule type" value="Genomic_DNA"/>
</dbReference>